<keyword evidence="3" id="KW-1185">Reference proteome</keyword>
<accession>A0A1M6JIN5</accession>
<organism evidence="2 3">
    <name type="scientific">Geosporobacter subterraneus DSM 17957</name>
    <dbReference type="NCBI Taxonomy" id="1121919"/>
    <lineage>
        <taxon>Bacteria</taxon>
        <taxon>Bacillati</taxon>
        <taxon>Bacillota</taxon>
        <taxon>Clostridia</taxon>
        <taxon>Peptostreptococcales</taxon>
        <taxon>Thermotaleaceae</taxon>
        <taxon>Geosporobacter</taxon>
    </lineage>
</organism>
<gene>
    <name evidence="2" type="ORF">SAMN02745975_02151</name>
</gene>
<protein>
    <submittedName>
        <fullName evidence="2">Uncharacterized protein</fullName>
    </submittedName>
</protein>
<dbReference type="RefSeq" id="WP_110941287.1">
    <property type="nucleotide sequence ID" value="NZ_FQZV01000026.1"/>
</dbReference>
<evidence type="ECO:0000256" key="1">
    <source>
        <dbReference type="SAM" id="MobiDB-lite"/>
    </source>
</evidence>
<proteinExistence type="predicted"/>
<name>A0A1M6JIN5_9FIRM</name>
<feature type="region of interest" description="Disordered" evidence="1">
    <location>
        <begin position="24"/>
        <end position="46"/>
    </location>
</feature>
<reference evidence="3" key="1">
    <citation type="submission" date="2016-11" db="EMBL/GenBank/DDBJ databases">
        <authorList>
            <person name="Varghese N."/>
            <person name="Submissions S."/>
        </authorList>
    </citation>
    <scope>NUCLEOTIDE SEQUENCE [LARGE SCALE GENOMIC DNA]</scope>
    <source>
        <strain evidence="3">DSM 17957</strain>
    </source>
</reference>
<dbReference type="OrthoDB" id="1958145at2"/>
<dbReference type="EMBL" id="FQZV01000026">
    <property type="protein sequence ID" value="SHJ46561.1"/>
    <property type="molecule type" value="Genomic_DNA"/>
</dbReference>
<dbReference type="AlphaFoldDB" id="A0A1M6JIN5"/>
<evidence type="ECO:0000313" key="2">
    <source>
        <dbReference type="EMBL" id="SHJ46561.1"/>
    </source>
</evidence>
<sequence>MEFLGNILPFIIFVLLAINKTKKTAQKNKPAEKGTLAPETYPRPVEQKMRKPAIGKDFKSIGEMLRREINTAIDEMMEGKKISRHNKGQLHKTERELENETAAEQYIGAEKEKFRKVIETPGAQIKGEIGDHIYKDEIGSKHTPIRKQELVRGIILSEVLGKPKVLKR</sequence>
<evidence type="ECO:0000313" key="3">
    <source>
        <dbReference type="Proteomes" id="UP000184536"/>
    </source>
</evidence>
<dbReference type="STRING" id="1121919.SAMN02745975_02151"/>
<dbReference type="Proteomes" id="UP000184536">
    <property type="component" value="Unassembled WGS sequence"/>
</dbReference>